<gene>
    <name evidence="7" type="ORF">BDK51DRAFT_38671</name>
</gene>
<dbReference type="Gene3D" id="3.40.50.2300">
    <property type="match status" value="1"/>
</dbReference>
<feature type="compositionally biased region" description="Low complexity" evidence="4">
    <location>
        <begin position="298"/>
        <end position="313"/>
    </location>
</feature>
<evidence type="ECO:0008006" key="9">
    <source>
        <dbReference type="Google" id="ProtNLM"/>
    </source>
</evidence>
<dbReference type="PROSITE" id="PS50110">
    <property type="entry name" value="RESPONSE_REGULATORY"/>
    <property type="match status" value="1"/>
</dbReference>
<dbReference type="PANTHER" id="PTHR45339">
    <property type="entry name" value="HYBRID SIGNAL TRANSDUCTION HISTIDINE KINASE J"/>
    <property type="match status" value="1"/>
</dbReference>
<dbReference type="EMBL" id="KZ994549">
    <property type="protein sequence ID" value="RKO92654.1"/>
    <property type="molecule type" value="Genomic_DNA"/>
</dbReference>
<dbReference type="PANTHER" id="PTHR45339:SF1">
    <property type="entry name" value="HYBRID SIGNAL TRANSDUCTION HISTIDINE KINASE J"/>
    <property type="match status" value="1"/>
</dbReference>
<dbReference type="InterPro" id="IPR003594">
    <property type="entry name" value="HATPase_dom"/>
</dbReference>
<feature type="compositionally biased region" description="Polar residues" evidence="4">
    <location>
        <begin position="285"/>
        <end position="297"/>
    </location>
</feature>
<reference evidence="8" key="1">
    <citation type="journal article" date="2018" name="Nat. Microbiol.">
        <title>Leveraging single-cell genomics to expand the fungal tree of life.</title>
        <authorList>
            <person name="Ahrendt S.R."/>
            <person name="Quandt C.A."/>
            <person name="Ciobanu D."/>
            <person name="Clum A."/>
            <person name="Salamov A."/>
            <person name="Andreopoulos B."/>
            <person name="Cheng J.F."/>
            <person name="Woyke T."/>
            <person name="Pelin A."/>
            <person name="Henrissat B."/>
            <person name="Reynolds N.K."/>
            <person name="Benny G.L."/>
            <person name="Smith M.E."/>
            <person name="James T.Y."/>
            <person name="Grigoriev I.V."/>
        </authorList>
    </citation>
    <scope>NUCLEOTIDE SEQUENCE [LARGE SCALE GENOMIC DNA]</scope>
</reference>
<evidence type="ECO:0000313" key="8">
    <source>
        <dbReference type="Proteomes" id="UP000269721"/>
    </source>
</evidence>
<evidence type="ECO:0000256" key="3">
    <source>
        <dbReference type="PROSITE-ProRule" id="PRU00169"/>
    </source>
</evidence>
<dbReference type="Proteomes" id="UP000269721">
    <property type="component" value="Unassembled WGS sequence"/>
</dbReference>
<proteinExistence type="predicted"/>
<evidence type="ECO:0000256" key="2">
    <source>
        <dbReference type="ARBA" id="ARBA00023012"/>
    </source>
</evidence>
<feature type="domain" description="Response regulatory" evidence="6">
    <location>
        <begin position="579"/>
        <end position="707"/>
    </location>
</feature>
<evidence type="ECO:0000256" key="1">
    <source>
        <dbReference type="ARBA" id="ARBA00022553"/>
    </source>
</evidence>
<evidence type="ECO:0000313" key="7">
    <source>
        <dbReference type="EMBL" id="RKO92654.1"/>
    </source>
</evidence>
<keyword evidence="2" id="KW-0902">Two-component regulatory system</keyword>
<name>A0A4P9WIN7_9FUNG</name>
<dbReference type="AlphaFoldDB" id="A0A4P9WIN7"/>
<dbReference type="SMART" id="SM00448">
    <property type="entry name" value="REC"/>
    <property type="match status" value="1"/>
</dbReference>
<dbReference type="InterPro" id="IPR001789">
    <property type="entry name" value="Sig_transdc_resp-reg_receiver"/>
</dbReference>
<dbReference type="SMART" id="SM00387">
    <property type="entry name" value="HATPase_c"/>
    <property type="match status" value="1"/>
</dbReference>
<dbReference type="OrthoDB" id="60033at2759"/>
<feature type="compositionally biased region" description="Low complexity" evidence="4">
    <location>
        <begin position="530"/>
        <end position="539"/>
    </location>
</feature>
<dbReference type="GO" id="GO:0000160">
    <property type="term" value="P:phosphorelay signal transduction system"/>
    <property type="evidence" value="ECO:0007669"/>
    <property type="project" value="UniProtKB-KW"/>
</dbReference>
<dbReference type="PROSITE" id="PS50109">
    <property type="entry name" value="HIS_KIN"/>
    <property type="match status" value="1"/>
</dbReference>
<evidence type="ECO:0000259" key="6">
    <source>
        <dbReference type="PROSITE" id="PS50110"/>
    </source>
</evidence>
<dbReference type="Pfam" id="PF02518">
    <property type="entry name" value="HATPase_c"/>
    <property type="match status" value="1"/>
</dbReference>
<accession>A0A4P9WIN7</accession>
<dbReference type="SUPFAM" id="SSF52172">
    <property type="entry name" value="CheY-like"/>
    <property type="match status" value="1"/>
</dbReference>
<sequence>MTQLANSLACFLDPANPKRIPAAAAPAAAPASSLSNPPIPTACPPASDVSDACPYALKLVQSVAESLTQMRTIIDNVNALSDIGPSAAMMRSVEQRAAFDIRSLIDRTCRGIRDARKGSNAVELLVSLRGLEEGDAAVGSGWGAGTWWPAKVRGYPVLLQQVIRSLLESAFRETQRGFVIFRVSVKQIIEPNGNNPQVALLFQIEDSGAGLPITVMNDVGREGIKAARDRNISSTYLSLSLVGSLVRLMGGELRVSSQLDQGTQVSFTLTLDVLKAEMSTNLNDAASSVTTASVPTLSGSSSFRNTSGSSSFRDLPEPSLISYRYSMLPGSLVEGQPPPVPPPLTGSPVAARRASHPVAARETWTPPPHPWAPASHPWTPASALWSERMHSGERRRRGLGLRAEEPMRNVVENAAEEDPGEAADGFGDDALAPASRVATISTELPSPPDVSIDPPAMRSRVGSNTSLSHIRLRMGSNTSLESATRPDALAADVSAPPPSPTTSKPPAPFERHPSTPPPPSPPRSPPSSPVDPAASPPQSTHALPSLPRTGTLPRHPSAPDTSPPASRLGTHPTKDRPIRVLVVEDNELIQALSEKMLVRAGFEVAVSSNGVEAIAKIEEVGARWFDVVLMVGSPLCRAYCGSVGGDLSMPVMDGFQATEAMRKRHWTLPIIALTSNDRARCMKVGFSYFMTKPFQLGDIATIIRFMVGNNEQQQPPPPAIRGISSLRIDTALPPQS</sequence>
<feature type="region of interest" description="Disordered" evidence="4">
    <location>
        <begin position="490"/>
        <end position="573"/>
    </location>
</feature>
<feature type="compositionally biased region" description="Pro residues" evidence="4">
    <location>
        <begin position="495"/>
        <end position="529"/>
    </location>
</feature>
<dbReference type="SUPFAM" id="SSF55874">
    <property type="entry name" value="ATPase domain of HSP90 chaperone/DNA topoisomerase II/histidine kinase"/>
    <property type="match status" value="1"/>
</dbReference>
<keyword evidence="8" id="KW-1185">Reference proteome</keyword>
<comment type="caution">
    <text evidence="3">Lacks conserved residue(s) required for the propagation of feature annotation.</text>
</comment>
<organism evidence="7 8">
    <name type="scientific">Blyttiomyces helicus</name>
    <dbReference type="NCBI Taxonomy" id="388810"/>
    <lineage>
        <taxon>Eukaryota</taxon>
        <taxon>Fungi</taxon>
        <taxon>Fungi incertae sedis</taxon>
        <taxon>Chytridiomycota</taxon>
        <taxon>Chytridiomycota incertae sedis</taxon>
        <taxon>Chytridiomycetes</taxon>
        <taxon>Chytridiomycetes incertae sedis</taxon>
        <taxon>Blyttiomyces</taxon>
    </lineage>
</organism>
<feature type="region of interest" description="Disordered" evidence="4">
    <location>
        <begin position="334"/>
        <end position="356"/>
    </location>
</feature>
<protein>
    <recommendedName>
        <fullName evidence="9">Response regulatory domain-containing protein</fullName>
    </recommendedName>
</protein>
<keyword evidence="1" id="KW-0597">Phosphoprotein</keyword>
<dbReference type="InterPro" id="IPR011006">
    <property type="entry name" value="CheY-like_superfamily"/>
</dbReference>
<dbReference type="InterPro" id="IPR005467">
    <property type="entry name" value="His_kinase_dom"/>
</dbReference>
<feature type="region of interest" description="Disordered" evidence="4">
    <location>
        <begin position="440"/>
        <end position="469"/>
    </location>
</feature>
<dbReference type="InterPro" id="IPR036890">
    <property type="entry name" value="HATPase_C_sf"/>
</dbReference>
<evidence type="ECO:0000259" key="5">
    <source>
        <dbReference type="PROSITE" id="PS50109"/>
    </source>
</evidence>
<feature type="compositionally biased region" description="Pro residues" evidence="4">
    <location>
        <begin position="336"/>
        <end position="345"/>
    </location>
</feature>
<dbReference type="Pfam" id="PF00072">
    <property type="entry name" value="Response_reg"/>
    <property type="match status" value="1"/>
</dbReference>
<feature type="region of interest" description="Disordered" evidence="4">
    <location>
        <begin position="285"/>
        <end position="313"/>
    </location>
</feature>
<evidence type="ECO:0000256" key="4">
    <source>
        <dbReference type="SAM" id="MobiDB-lite"/>
    </source>
</evidence>
<dbReference type="Gene3D" id="3.30.565.10">
    <property type="entry name" value="Histidine kinase-like ATPase, C-terminal domain"/>
    <property type="match status" value="1"/>
</dbReference>
<dbReference type="CDD" id="cd17546">
    <property type="entry name" value="REC_hyHK_CKI1_RcsC-like"/>
    <property type="match status" value="1"/>
</dbReference>
<feature type="domain" description="Histidine kinase" evidence="5">
    <location>
        <begin position="58"/>
        <end position="273"/>
    </location>
</feature>